<dbReference type="PANTHER" id="PTHR34407:SF1">
    <property type="entry name" value="SGNH HYDROLASE-TYPE ESTERASE DOMAIN-CONTAINING PROTEIN"/>
    <property type="match status" value="1"/>
</dbReference>
<evidence type="ECO:0000313" key="3">
    <source>
        <dbReference type="Proteomes" id="UP000232323"/>
    </source>
</evidence>
<dbReference type="CDD" id="cd00229">
    <property type="entry name" value="SGNH_hydrolase"/>
    <property type="match status" value="1"/>
</dbReference>
<evidence type="ECO:0008006" key="4">
    <source>
        <dbReference type="Google" id="ProtNLM"/>
    </source>
</evidence>
<dbReference type="InterPro" id="IPR036514">
    <property type="entry name" value="SGNH_hydro_sf"/>
</dbReference>
<protein>
    <recommendedName>
        <fullName evidence="4">SGNH hydrolase-type esterase domain-containing protein</fullName>
    </recommendedName>
</protein>
<dbReference type="Gene3D" id="3.40.50.1110">
    <property type="entry name" value="SGNH hydrolase"/>
    <property type="match status" value="1"/>
</dbReference>
<accession>A0A250XGC4</accession>
<gene>
    <name evidence="2" type="ORF">CEUSTIGMA_g9387.t1</name>
</gene>
<proteinExistence type="predicted"/>
<keyword evidence="1" id="KW-0732">Signal</keyword>
<dbReference type="Proteomes" id="UP000232323">
    <property type="component" value="Unassembled WGS sequence"/>
</dbReference>
<evidence type="ECO:0000256" key="1">
    <source>
        <dbReference type="SAM" id="SignalP"/>
    </source>
</evidence>
<feature type="chain" id="PRO_5013191038" description="SGNH hydrolase-type esterase domain-containing protein" evidence="1">
    <location>
        <begin position="26"/>
        <end position="533"/>
    </location>
</feature>
<sequence>MIHDCLKLSFFLCFLFVTLIRHTFSANLSNSLINSSLPAVSNPNARSAWQSYLHRLNRIQIRNQRASSLLSPFIAQYEFKTPEVQLRRGLVYTGFNHRLRTAVKRGMERKQLSIGVIGGSISFGTGTSKVGETDWVSIVEKWAVKVFGNVTVRNGCIPGTLSAYMAVCLDMSVDQDVDIVFSEYVLNDGKLGQGFDSSSRLKEHERLVRRVLSLPHRPPLIFLQTCSHGLAFPEDHRDSSPFHDGIEEAYGILSQYYDVQWLSLRTASYRLARFNKSPEFSWQNIMNADFIHPADFGHKIMADLVVWLFHHTATNLMLHPLTATDTELAAEELPPPMFQGNLAPSAPMCMHFEALQALIVSAQGFEFVVEGPKKKKGFVGLVPGSNVTFKINTDRGGGSDGSGKAPLVLVQIGHLKSYEHMGKAKASCSSGCTCDPIVIDGHHSLQVSQTYLASLMVSQHPECYVTVEVLKHTSSGQHKVKIIGIMISDTANPESKFCFQKLIDKYDLSTLLKHLTLFNGNREPSIFERWREF</sequence>
<dbReference type="OrthoDB" id="532422at2759"/>
<dbReference type="EMBL" id="BEGY01000073">
    <property type="protein sequence ID" value="GAX81959.1"/>
    <property type="molecule type" value="Genomic_DNA"/>
</dbReference>
<keyword evidence="3" id="KW-1185">Reference proteome</keyword>
<feature type="signal peptide" evidence="1">
    <location>
        <begin position="1"/>
        <end position="25"/>
    </location>
</feature>
<organism evidence="2 3">
    <name type="scientific">Chlamydomonas eustigma</name>
    <dbReference type="NCBI Taxonomy" id="1157962"/>
    <lineage>
        <taxon>Eukaryota</taxon>
        <taxon>Viridiplantae</taxon>
        <taxon>Chlorophyta</taxon>
        <taxon>core chlorophytes</taxon>
        <taxon>Chlorophyceae</taxon>
        <taxon>CS clade</taxon>
        <taxon>Chlamydomonadales</taxon>
        <taxon>Chlamydomonadaceae</taxon>
        <taxon>Chlamydomonas</taxon>
    </lineage>
</organism>
<dbReference type="AlphaFoldDB" id="A0A250XGC4"/>
<reference evidence="2 3" key="1">
    <citation type="submission" date="2017-08" db="EMBL/GenBank/DDBJ databases">
        <title>Acidophilic green algal genome provides insights into adaptation to an acidic environment.</title>
        <authorList>
            <person name="Hirooka S."/>
            <person name="Hirose Y."/>
            <person name="Kanesaki Y."/>
            <person name="Higuchi S."/>
            <person name="Fujiwara T."/>
            <person name="Onuma R."/>
            <person name="Era A."/>
            <person name="Ohbayashi R."/>
            <person name="Uzuka A."/>
            <person name="Nozaki H."/>
            <person name="Yoshikawa H."/>
            <person name="Miyagishima S.Y."/>
        </authorList>
    </citation>
    <scope>NUCLEOTIDE SEQUENCE [LARGE SCALE GENOMIC DNA]</scope>
    <source>
        <strain evidence="2 3">NIES-2499</strain>
    </source>
</reference>
<evidence type="ECO:0000313" key="2">
    <source>
        <dbReference type="EMBL" id="GAX81959.1"/>
    </source>
</evidence>
<comment type="caution">
    <text evidence="2">The sequence shown here is derived from an EMBL/GenBank/DDBJ whole genome shotgun (WGS) entry which is preliminary data.</text>
</comment>
<dbReference type="SUPFAM" id="SSF52266">
    <property type="entry name" value="SGNH hydrolase"/>
    <property type="match status" value="1"/>
</dbReference>
<dbReference type="PANTHER" id="PTHR34407">
    <property type="entry name" value="EXPRESSED PROTEIN"/>
    <property type="match status" value="1"/>
</dbReference>
<name>A0A250XGC4_9CHLO</name>